<dbReference type="PROSITE" id="PS00107">
    <property type="entry name" value="PROTEIN_KINASE_ATP"/>
    <property type="match status" value="1"/>
</dbReference>
<dbReference type="InterPro" id="IPR011009">
    <property type="entry name" value="Kinase-like_dom_sf"/>
</dbReference>
<dbReference type="OrthoDB" id="2427446at2759"/>
<keyword evidence="3" id="KW-1185">Reference proteome</keyword>
<gene>
    <name evidence="2" type="ORF">C1645_842652</name>
</gene>
<keyword evidence="1" id="KW-0547">Nucleotide-binding</keyword>
<dbReference type="Proteomes" id="UP000265703">
    <property type="component" value="Unassembled WGS sequence"/>
</dbReference>
<evidence type="ECO:0000256" key="1">
    <source>
        <dbReference type="PROSITE-ProRule" id="PRU10141"/>
    </source>
</evidence>
<dbReference type="SUPFAM" id="SSF56112">
    <property type="entry name" value="Protein kinase-like (PK-like)"/>
    <property type="match status" value="1"/>
</dbReference>
<organism evidence="2 3">
    <name type="scientific">Glomus cerebriforme</name>
    <dbReference type="NCBI Taxonomy" id="658196"/>
    <lineage>
        <taxon>Eukaryota</taxon>
        <taxon>Fungi</taxon>
        <taxon>Fungi incertae sedis</taxon>
        <taxon>Mucoromycota</taxon>
        <taxon>Glomeromycotina</taxon>
        <taxon>Glomeromycetes</taxon>
        <taxon>Glomerales</taxon>
        <taxon>Glomeraceae</taxon>
        <taxon>Glomus</taxon>
    </lineage>
</organism>
<comment type="caution">
    <text evidence="2">The sequence shown here is derived from an EMBL/GenBank/DDBJ whole genome shotgun (WGS) entry which is preliminary data.</text>
</comment>
<accession>A0A397S3Z2</accession>
<evidence type="ECO:0000313" key="3">
    <source>
        <dbReference type="Proteomes" id="UP000265703"/>
    </source>
</evidence>
<keyword evidence="1" id="KW-0067">ATP-binding</keyword>
<protein>
    <recommendedName>
        <fullName evidence="4">Protein kinase domain-containing protein</fullName>
    </recommendedName>
</protein>
<dbReference type="Gene3D" id="3.30.200.20">
    <property type="entry name" value="Phosphorylase Kinase, domain 1"/>
    <property type="match status" value="1"/>
</dbReference>
<dbReference type="InterPro" id="IPR017441">
    <property type="entry name" value="Protein_kinase_ATP_BS"/>
</dbReference>
<feature type="binding site" evidence="1">
    <location>
        <position position="63"/>
    </location>
    <ligand>
        <name>ATP</name>
        <dbReference type="ChEBI" id="CHEBI:30616"/>
    </ligand>
</feature>
<dbReference type="AlphaFoldDB" id="A0A397S3Z2"/>
<name>A0A397S3Z2_9GLOM</name>
<sequence>MSNETELKESNIYINWLENSITNEYYTYYKYSEFTNLNPIGCGAYGKVIRANWKNTDKLFALKIFNNDKTTLKEVVNENF</sequence>
<reference evidence="2 3" key="1">
    <citation type="submission" date="2018-06" db="EMBL/GenBank/DDBJ databases">
        <title>Comparative genomics reveals the genomic features of Rhizophagus irregularis, R. cerebriforme, R. diaphanum and Gigaspora rosea, and their symbiotic lifestyle signature.</title>
        <authorList>
            <person name="Morin E."/>
            <person name="San Clemente H."/>
            <person name="Chen E.C.H."/>
            <person name="De La Providencia I."/>
            <person name="Hainaut M."/>
            <person name="Kuo A."/>
            <person name="Kohler A."/>
            <person name="Murat C."/>
            <person name="Tang N."/>
            <person name="Roy S."/>
            <person name="Loubradou J."/>
            <person name="Henrissat B."/>
            <person name="Grigoriev I.V."/>
            <person name="Corradi N."/>
            <person name="Roux C."/>
            <person name="Martin F.M."/>
        </authorList>
    </citation>
    <scope>NUCLEOTIDE SEQUENCE [LARGE SCALE GENOMIC DNA]</scope>
    <source>
        <strain evidence="2 3">DAOM 227022</strain>
    </source>
</reference>
<dbReference type="EMBL" id="QKYT01002387">
    <property type="protein sequence ID" value="RIA78677.1"/>
    <property type="molecule type" value="Genomic_DNA"/>
</dbReference>
<proteinExistence type="predicted"/>
<evidence type="ECO:0000313" key="2">
    <source>
        <dbReference type="EMBL" id="RIA78677.1"/>
    </source>
</evidence>
<evidence type="ECO:0008006" key="4">
    <source>
        <dbReference type="Google" id="ProtNLM"/>
    </source>
</evidence>
<dbReference type="GO" id="GO:0005524">
    <property type="term" value="F:ATP binding"/>
    <property type="evidence" value="ECO:0007669"/>
    <property type="project" value="UniProtKB-UniRule"/>
</dbReference>